<feature type="transmembrane region" description="Helical" evidence="7">
    <location>
        <begin position="48"/>
        <end position="67"/>
    </location>
</feature>
<name>A0A059FU70_9PROT</name>
<dbReference type="InterPro" id="IPR020846">
    <property type="entry name" value="MFS_dom"/>
</dbReference>
<evidence type="ECO:0000256" key="5">
    <source>
        <dbReference type="ARBA" id="ARBA00022989"/>
    </source>
</evidence>
<evidence type="ECO:0000259" key="8">
    <source>
        <dbReference type="PROSITE" id="PS50850"/>
    </source>
</evidence>
<feature type="transmembrane region" description="Helical" evidence="7">
    <location>
        <begin position="426"/>
        <end position="445"/>
    </location>
</feature>
<evidence type="ECO:0000256" key="7">
    <source>
        <dbReference type="SAM" id="Phobius"/>
    </source>
</evidence>
<dbReference type="InterPro" id="IPR011701">
    <property type="entry name" value="MFS"/>
</dbReference>
<feature type="domain" description="Major facilitator superfamily (MFS) profile" evidence="8">
    <location>
        <begin position="8"/>
        <end position="459"/>
    </location>
</feature>
<dbReference type="GO" id="GO:0022857">
    <property type="term" value="F:transmembrane transporter activity"/>
    <property type="evidence" value="ECO:0007669"/>
    <property type="project" value="InterPro"/>
</dbReference>
<evidence type="ECO:0000256" key="4">
    <source>
        <dbReference type="ARBA" id="ARBA00022692"/>
    </source>
</evidence>
<feature type="transmembrane region" description="Helical" evidence="7">
    <location>
        <begin position="296"/>
        <end position="315"/>
    </location>
</feature>
<comment type="caution">
    <text evidence="9">The sequence shown here is derived from an EMBL/GenBank/DDBJ whole genome shotgun (WGS) entry which is preliminary data.</text>
</comment>
<evidence type="ECO:0000256" key="6">
    <source>
        <dbReference type="ARBA" id="ARBA00023136"/>
    </source>
</evidence>
<dbReference type="Gene3D" id="1.20.1250.20">
    <property type="entry name" value="MFS general substrate transporter like domains"/>
    <property type="match status" value="1"/>
</dbReference>
<organism evidence="9 10">
    <name type="scientific">Hyphomonas johnsonii MHS-2</name>
    <dbReference type="NCBI Taxonomy" id="1280950"/>
    <lineage>
        <taxon>Bacteria</taxon>
        <taxon>Pseudomonadati</taxon>
        <taxon>Pseudomonadota</taxon>
        <taxon>Alphaproteobacteria</taxon>
        <taxon>Hyphomonadales</taxon>
        <taxon>Hyphomonadaceae</taxon>
        <taxon>Hyphomonas</taxon>
    </lineage>
</organism>
<dbReference type="GO" id="GO:0005886">
    <property type="term" value="C:plasma membrane"/>
    <property type="evidence" value="ECO:0007669"/>
    <property type="project" value="UniProtKB-SubCell"/>
</dbReference>
<dbReference type="RefSeq" id="WP_051618035.1">
    <property type="nucleotide sequence ID" value="NZ_ARYK01000001.1"/>
</dbReference>
<feature type="transmembrane region" description="Helical" evidence="7">
    <location>
        <begin position="161"/>
        <end position="183"/>
    </location>
</feature>
<accession>A0A059FU70</accession>
<gene>
    <name evidence="9" type="ORF">HJO_02580</name>
</gene>
<dbReference type="PANTHER" id="PTHR42718:SF46">
    <property type="entry name" value="BLR6921 PROTEIN"/>
    <property type="match status" value="1"/>
</dbReference>
<dbReference type="Proteomes" id="UP000025171">
    <property type="component" value="Unassembled WGS sequence"/>
</dbReference>
<evidence type="ECO:0000313" key="10">
    <source>
        <dbReference type="Proteomes" id="UP000025171"/>
    </source>
</evidence>
<dbReference type="OrthoDB" id="9812221at2"/>
<feature type="transmembrane region" description="Helical" evidence="7">
    <location>
        <begin position="136"/>
        <end position="155"/>
    </location>
</feature>
<dbReference type="Gene3D" id="1.20.1720.10">
    <property type="entry name" value="Multidrug resistance protein D"/>
    <property type="match status" value="1"/>
</dbReference>
<dbReference type="PANTHER" id="PTHR42718">
    <property type="entry name" value="MAJOR FACILITATOR SUPERFAMILY MULTIDRUG TRANSPORTER MFSC"/>
    <property type="match status" value="1"/>
</dbReference>
<keyword evidence="10" id="KW-1185">Reference proteome</keyword>
<feature type="transmembrane region" description="Helical" evidence="7">
    <location>
        <begin position="74"/>
        <end position="97"/>
    </location>
</feature>
<dbReference type="eggNOG" id="COG2814">
    <property type="taxonomic scope" value="Bacteria"/>
</dbReference>
<feature type="transmembrane region" description="Helical" evidence="7">
    <location>
        <begin position="327"/>
        <end position="345"/>
    </location>
</feature>
<evidence type="ECO:0000256" key="3">
    <source>
        <dbReference type="ARBA" id="ARBA00022475"/>
    </source>
</evidence>
<feature type="transmembrane region" description="Helical" evidence="7">
    <location>
        <begin position="103"/>
        <end position="124"/>
    </location>
</feature>
<comment type="subcellular location">
    <subcellularLocation>
        <location evidence="1">Cell membrane</location>
        <topology evidence="1">Multi-pass membrane protein</topology>
    </subcellularLocation>
</comment>
<dbReference type="Pfam" id="PF07690">
    <property type="entry name" value="MFS_1"/>
    <property type="match status" value="1"/>
</dbReference>
<proteinExistence type="predicted"/>
<dbReference type="STRING" id="1280950.HJO_02580"/>
<evidence type="ECO:0000313" key="9">
    <source>
        <dbReference type="EMBL" id="KCZ94224.1"/>
    </source>
</evidence>
<dbReference type="InterPro" id="IPR036259">
    <property type="entry name" value="MFS_trans_sf"/>
</dbReference>
<feature type="transmembrane region" description="Helical" evidence="7">
    <location>
        <begin position="391"/>
        <end position="414"/>
    </location>
</feature>
<keyword evidence="2" id="KW-0813">Transport</keyword>
<dbReference type="PROSITE" id="PS50850">
    <property type="entry name" value="MFS"/>
    <property type="match status" value="1"/>
</dbReference>
<keyword evidence="3" id="KW-1003">Cell membrane</keyword>
<dbReference type="PATRIC" id="fig|1280950.3.peg.527"/>
<protein>
    <submittedName>
        <fullName evidence="9">EmrB/QacA family drug resistance transporter</fullName>
    </submittedName>
</protein>
<feature type="transmembrane region" description="Helical" evidence="7">
    <location>
        <begin position="195"/>
        <end position="217"/>
    </location>
</feature>
<evidence type="ECO:0000256" key="1">
    <source>
        <dbReference type="ARBA" id="ARBA00004651"/>
    </source>
</evidence>
<keyword evidence="5 7" id="KW-1133">Transmembrane helix</keyword>
<keyword evidence="6 7" id="KW-0472">Membrane</keyword>
<dbReference type="EMBL" id="ARYK01000001">
    <property type="protein sequence ID" value="KCZ94224.1"/>
    <property type="molecule type" value="Genomic_DNA"/>
</dbReference>
<dbReference type="SUPFAM" id="SSF103473">
    <property type="entry name" value="MFS general substrate transporter"/>
    <property type="match status" value="1"/>
</dbReference>
<reference evidence="9 10" key="1">
    <citation type="journal article" date="2014" name="Antonie Van Leeuwenhoek">
        <title>Hyphomonas beringensis sp. nov. and Hyphomonas chukchiensis sp. nov., isolated from surface seawater of the Bering Sea and Chukchi Sea.</title>
        <authorList>
            <person name="Li C."/>
            <person name="Lai Q."/>
            <person name="Li G."/>
            <person name="Dong C."/>
            <person name="Wang J."/>
            <person name="Liao Y."/>
            <person name="Shao Z."/>
        </authorList>
    </citation>
    <scope>NUCLEOTIDE SEQUENCE [LARGE SCALE GENOMIC DNA]</scope>
    <source>
        <strain evidence="9 10">MHS-2</strain>
    </source>
</reference>
<feature type="transmembrane region" description="Helical" evidence="7">
    <location>
        <begin position="261"/>
        <end position="284"/>
    </location>
</feature>
<sequence>MLSRNRIVPIVIASALFMELMDSSALALAIPTIARDLGVSPSDMRLTLTVYAATVASLVPVSSWLAARMGARRIFIAAILVFVTGSVCSGMAGSLPALVASRALQGVGGAMMIPVGRTIMVGVVDREALVKAMIWFVLPAILAPLFGPPIAGLLIEFATWRWIFFINVPVAALAIFSILRVVPRIEQEPRRAFDFVGYLLCACAILSVLGLLDTGFLAGYGPGVRVGAILGAVLLVGAFIRHSLHATEPLIDLRVLRHATLRLSLAGTWIQRVSMGALVLVLPLHLQLGLGLSPLAAAQVPAAGAIGSVVARFVTPYMLRRFGFRSVMMNVSILIAIVTICPAFFKTSTPVWLMAGFMIGYALIRASFFMSGNSLSYADVEKGAEIGHASVLFSVAQQLSLGFGYTLGGGLLAVAGGADDLSTYWLAYPVIALLPLAAAGVIARLPQGAGERLRHQASL</sequence>
<keyword evidence="4 7" id="KW-0812">Transmembrane</keyword>
<dbReference type="AlphaFoldDB" id="A0A059FU70"/>
<feature type="transmembrane region" description="Helical" evidence="7">
    <location>
        <begin position="351"/>
        <end position="370"/>
    </location>
</feature>
<evidence type="ECO:0000256" key="2">
    <source>
        <dbReference type="ARBA" id="ARBA00022448"/>
    </source>
</evidence>
<feature type="transmembrane region" description="Helical" evidence="7">
    <location>
        <begin position="223"/>
        <end position="240"/>
    </location>
</feature>